<dbReference type="GeneID" id="94194248"/>
<evidence type="ECO:0000313" key="2">
    <source>
        <dbReference type="EMBL" id="GIX62767.1"/>
    </source>
</evidence>
<evidence type="ECO:0000313" key="3">
    <source>
        <dbReference type="Proteomes" id="UP001497744"/>
    </source>
</evidence>
<dbReference type="AlphaFoldDB" id="A0AAV4LR96"/>
<sequence>MGGKRAMDSNGGDPSAIIEEIGFPINVTVEDEADDGPQDLGPNFGATKSINWKRRPTKDSRQRARMYNFSTNGARQYRDMDVMRRIYSLCENMSIKDPESVYSLFLERLKSRFKLEQNSDKLALLTAVLYYLDQRRANRTVDVRDALHKLELSCKSVNLRHFVKEVAKVCAELKIHKLPVVANIRLVREMLDELIIALGHRMTKNKRNGPLARMKYSSEVKRMLNDIYALGAVHEDADSSQPPTDGTSTASSEGAPPDNISIMERFYAKVPLEQRRRLAAQLDEKYDTICDYTMRFIAFAELHGYRVNFDVLDARSRSMFHCRKTFLAAIIHLVISMEDIEVQQNFMITVWNAAFTTFYRNRYTLLLLVAEVLRQKYKVMLNSRALIMSFLRMILRKVDPALAKRQADAHAYDVRKPYDEPDDKPTASPKTCPVEHSSPGRLRDDSTDVDAPEIRLLGNVLGIMQVRDDLILKQHIQDDAQTAEPSLDSPRIPSHDRPDDHSSPHSEADLARDSGIDTPRTHEEPDAGDITGRSADHDAPAPPRLSLSHIHHIVVALAEARACAKGSSRPRGQDQLSDAAIFEALTFFMDAFGRSDSDPAPGVVLSFESAKERYIVGWKRDGRRKCIIFNTQLHGPQLALTMALLYRRAMALALAEHGMAHDTAPVDKQ</sequence>
<dbReference type="RefSeq" id="XP_067714836.1">
    <property type="nucleotide sequence ID" value="XM_067858735.1"/>
</dbReference>
<feature type="compositionally biased region" description="Polar residues" evidence="1">
    <location>
        <begin position="239"/>
        <end position="252"/>
    </location>
</feature>
<reference evidence="2 3" key="1">
    <citation type="submission" date="2021-06" db="EMBL/GenBank/DDBJ databases">
        <title>Genome sequence of Babesia caballi.</title>
        <authorList>
            <person name="Yamagishi J."/>
            <person name="Kidaka T."/>
            <person name="Ochi A."/>
        </authorList>
    </citation>
    <scope>NUCLEOTIDE SEQUENCE [LARGE SCALE GENOMIC DNA]</scope>
    <source>
        <strain evidence="2">USDA-D6B2</strain>
    </source>
</reference>
<feature type="compositionally biased region" description="Basic and acidic residues" evidence="1">
    <location>
        <begin position="413"/>
        <end position="425"/>
    </location>
</feature>
<evidence type="ECO:0000256" key="1">
    <source>
        <dbReference type="SAM" id="MobiDB-lite"/>
    </source>
</evidence>
<dbReference type="EMBL" id="BPLF01000002">
    <property type="protein sequence ID" value="GIX62767.1"/>
    <property type="molecule type" value="Genomic_DNA"/>
</dbReference>
<organism evidence="2 3">
    <name type="scientific">Babesia caballi</name>
    <dbReference type="NCBI Taxonomy" id="5871"/>
    <lineage>
        <taxon>Eukaryota</taxon>
        <taxon>Sar</taxon>
        <taxon>Alveolata</taxon>
        <taxon>Apicomplexa</taxon>
        <taxon>Aconoidasida</taxon>
        <taxon>Piroplasmida</taxon>
        <taxon>Babesiidae</taxon>
        <taxon>Babesia</taxon>
    </lineage>
</organism>
<feature type="region of interest" description="Disordered" evidence="1">
    <location>
        <begin position="479"/>
        <end position="543"/>
    </location>
</feature>
<feature type="region of interest" description="Disordered" evidence="1">
    <location>
        <begin position="235"/>
        <end position="258"/>
    </location>
</feature>
<feature type="region of interest" description="Disordered" evidence="1">
    <location>
        <begin position="413"/>
        <end position="447"/>
    </location>
</feature>
<comment type="caution">
    <text evidence="2">The sequence shown here is derived from an EMBL/GenBank/DDBJ whole genome shotgun (WGS) entry which is preliminary data.</text>
</comment>
<proteinExistence type="predicted"/>
<accession>A0AAV4LR96</accession>
<feature type="region of interest" description="Disordered" evidence="1">
    <location>
        <begin position="30"/>
        <end position="57"/>
    </location>
</feature>
<keyword evidence="3" id="KW-1185">Reference proteome</keyword>
<dbReference type="Proteomes" id="UP001497744">
    <property type="component" value="Unassembled WGS sequence"/>
</dbReference>
<feature type="compositionally biased region" description="Basic and acidic residues" evidence="1">
    <location>
        <begin position="493"/>
        <end position="525"/>
    </location>
</feature>
<protein>
    <submittedName>
        <fullName evidence="2">Transcriptional adaptor ADA2 homologue, putative</fullName>
    </submittedName>
</protein>
<name>A0AAV4LR96_BABCB</name>
<gene>
    <name evidence="2" type="ORF">BcabD6B2_22020</name>
</gene>